<protein>
    <recommendedName>
        <fullName evidence="4">NF-kappa-B inhibitor alpha</fullName>
    </recommendedName>
    <alternativeName>
        <fullName evidence="5">I-kappa-B-alpha</fullName>
    </alternativeName>
</protein>
<evidence type="ECO:0000256" key="3">
    <source>
        <dbReference type="ARBA" id="ARBA00038439"/>
    </source>
</evidence>
<feature type="compositionally biased region" description="Acidic residues" evidence="8">
    <location>
        <begin position="284"/>
        <end position="302"/>
    </location>
</feature>
<feature type="compositionally biased region" description="Polar residues" evidence="8">
    <location>
        <begin position="1"/>
        <end position="12"/>
    </location>
</feature>
<dbReference type="CTD" id="323099"/>
<sequence length="310" mass="34440">MDLYQKNKNPTDYSAGGRDGHGKATTCPDDRLDSGLDSLKDDELSSLTSETEGLRISCREEPGDGLGEPWQLQRTEDGDTLLHLAIIQEEKEYAFQMINLSRHSAFLNIQNYERQTPLHLAVITEQPEVAECLLKAGCDPQLVDDHGETALHIACKRGSLRCFSVLTQGSPHMLPSILLRANYRGHNCLHLTCIHGYLSLCESLVKLGADINAQEQCSGRSPLHLAVDLQNPQLVRLLISLGANVNSLTYSGHSPFHLTYGRHDTGIREQLYGLTDRSLRELPESESEDSDEDPGSEDEMYDDIMLVGQQ</sequence>
<feature type="region of interest" description="Disordered" evidence="8">
    <location>
        <begin position="278"/>
        <end position="302"/>
    </location>
</feature>
<accession>A0A3B3SBS0</accession>
<dbReference type="GO" id="GO:0051059">
    <property type="term" value="F:NF-kappaB binding"/>
    <property type="evidence" value="ECO:0007669"/>
    <property type="project" value="TreeGrafter"/>
</dbReference>
<dbReference type="PROSITE" id="PS50297">
    <property type="entry name" value="ANK_REP_REGION"/>
    <property type="match status" value="3"/>
</dbReference>
<reference evidence="9" key="1">
    <citation type="submission" date="2025-08" db="UniProtKB">
        <authorList>
            <consortium name="Ensembl"/>
        </authorList>
    </citation>
    <scope>IDENTIFICATION</scope>
</reference>
<evidence type="ECO:0000256" key="4">
    <source>
        <dbReference type="ARBA" id="ARBA00041123"/>
    </source>
</evidence>
<feature type="repeat" description="ANK" evidence="7">
    <location>
        <begin position="218"/>
        <end position="250"/>
    </location>
</feature>
<dbReference type="GO" id="GO:0034142">
    <property type="term" value="P:toll-like receptor 4 signaling pathway"/>
    <property type="evidence" value="ECO:0007669"/>
    <property type="project" value="TreeGrafter"/>
</dbReference>
<feature type="repeat" description="ANK" evidence="7">
    <location>
        <begin position="113"/>
        <end position="145"/>
    </location>
</feature>
<dbReference type="GO" id="GO:0005829">
    <property type="term" value="C:cytosol"/>
    <property type="evidence" value="ECO:0007669"/>
    <property type="project" value="TreeGrafter"/>
</dbReference>
<dbReference type="GeneTree" id="ENSGT00940000163080"/>
<dbReference type="PANTHER" id="PTHR46680">
    <property type="entry name" value="NF-KAPPA-B INHIBITOR ALPHA"/>
    <property type="match status" value="1"/>
</dbReference>
<dbReference type="InterPro" id="IPR036770">
    <property type="entry name" value="Ankyrin_rpt-contain_sf"/>
</dbReference>
<comment type="function">
    <text evidence="6">Inhibits the activity of dimeric NF-kappa-B/REL complexes by trapping REL (RELA/p65 and NFKB1/p50) dimers in the cytoplasm by masking their nuclear localization signals. On cellular stimulation by immune and pro-inflammatory responses, becomes phosphorylated promoting ubiquitination and degradation, enabling the dimeric RELA to translocate to the nucleus and activate transcription.</text>
</comment>
<dbReference type="AlphaFoldDB" id="A0A3B3SBS0"/>
<dbReference type="OrthoDB" id="20727at2759"/>
<evidence type="ECO:0000313" key="10">
    <source>
        <dbReference type="Proteomes" id="UP000261540"/>
    </source>
</evidence>
<dbReference type="InterPro" id="IPR002110">
    <property type="entry name" value="Ankyrin_rpt"/>
</dbReference>
<keyword evidence="2 7" id="KW-0040">ANK repeat</keyword>
<evidence type="ECO:0000256" key="2">
    <source>
        <dbReference type="ARBA" id="ARBA00023043"/>
    </source>
</evidence>
<proteinExistence type="inferred from homology"/>
<dbReference type="Proteomes" id="UP000261540">
    <property type="component" value="Unplaced"/>
</dbReference>
<dbReference type="PROSITE" id="PS50088">
    <property type="entry name" value="ANK_REPEAT"/>
    <property type="match status" value="3"/>
</dbReference>
<evidence type="ECO:0000313" key="9">
    <source>
        <dbReference type="Ensembl" id="ENSPKIP00000028182.1"/>
    </source>
</evidence>
<dbReference type="SUPFAM" id="SSF48403">
    <property type="entry name" value="Ankyrin repeat"/>
    <property type="match status" value="1"/>
</dbReference>
<evidence type="ECO:0000256" key="6">
    <source>
        <dbReference type="ARBA" id="ARBA00045368"/>
    </source>
</evidence>
<reference evidence="9" key="2">
    <citation type="submission" date="2025-09" db="UniProtKB">
        <authorList>
            <consortium name="Ensembl"/>
        </authorList>
    </citation>
    <scope>IDENTIFICATION</scope>
</reference>
<dbReference type="GO" id="GO:0071356">
    <property type="term" value="P:cellular response to tumor necrosis factor"/>
    <property type="evidence" value="ECO:0007669"/>
    <property type="project" value="TreeGrafter"/>
</dbReference>
<dbReference type="PRINTS" id="PR01415">
    <property type="entry name" value="ANKYRIN"/>
</dbReference>
<dbReference type="InterPro" id="IPR051070">
    <property type="entry name" value="NF-kappa-B_inhibitor"/>
</dbReference>
<keyword evidence="10" id="KW-1185">Reference proteome</keyword>
<dbReference type="STRING" id="1676925.ENSPKIP00000028182"/>
<evidence type="ECO:0000256" key="5">
    <source>
        <dbReference type="ARBA" id="ARBA00041987"/>
    </source>
</evidence>
<keyword evidence="1" id="KW-0677">Repeat</keyword>
<dbReference type="Pfam" id="PF00023">
    <property type="entry name" value="Ank"/>
    <property type="match status" value="1"/>
</dbReference>
<organism evidence="9 10">
    <name type="scientific">Paramormyrops kingsleyae</name>
    <dbReference type="NCBI Taxonomy" id="1676925"/>
    <lineage>
        <taxon>Eukaryota</taxon>
        <taxon>Metazoa</taxon>
        <taxon>Chordata</taxon>
        <taxon>Craniata</taxon>
        <taxon>Vertebrata</taxon>
        <taxon>Euteleostomi</taxon>
        <taxon>Actinopterygii</taxon>
        <taxon>Neopterygii</taxon>
        <taxon>Teleostei</taxon>
        <taxon>Osteoglossocephala</taxon>
        <taxon>Osteoglossomorpha</taxon>
        <taxon>Osteoglossiformes</taxon>
        <taxon>Mormyridae</taxon>
        <taxon>Paramormyrops</taxon>
    </lineage>
</organism>
<feature type="region of interest" description="Disordered" evidence="8">
    <location>
        <begin position="1"/>
        <end position="51"/>
    </location>
</feature>
<comment type="similarity">
    <text evidence="3">Belongs to the NF-kappa-B inhibitor family.</text>
</comment>
<dbReference type="Ensembl" id="ENSPKIT00000008958.1">
    <property type="protein sequence ID" value="ENSPKIP00000028182.1"/>
    <property type="gene ID" value="ENSPKIG00000009920.1"/>
</dbReference>
<evidence type="ECO:0000256" key="8">
    <source>
        <dbReference type="SAM" id="MobiDB-lite"/>
    </source>
</evidence>
<dbReference type="Gene3D" id="1.25.40.20">
    <property type="entry name" value="Ankyrin repeat-containing domain"/>
    <property type="match status" value="1"/>
</dbReference>
<feature type="compositionally biased region" description="Basic and acidic residues" evidence="8">
    <location>
        <begin position="18"/>
        <end position="43"/>
    </location>
</feature>
<dbReference type="Pfam" id="PF12796">
    <property type="entry name" value="Ank_2"/>
    <property type="match status" value="1"/>
</dbReference>
<dbReference type="KEGG" id="pki:111852632"/>
<dbReference type="PANTHER" id="PTHR46680:SF1">
    <property type="entry name" value="NF-KAPPA-B INHIBITOR ALPHA"/>
    <property type="match status" value="1"/>
</dbReference>
<name>A0A3B3SBS0_9TELE</name>
<dbReference type="SMART" id="SM00248">
    <property type="entry name" value="ANK"/>
    <property type="match status" value="5"/>
</dbReference>
<feature type="repeat" description="ANK" evidence="7">
    <location>
        <begin position="184"/>
        <end position="216"/>
    </location>
</feature>
<evidence type="ECO:0000256" key="7">
    <source>
        <dbReference type="PROSITE-ProRule" id="PRU00023"/>
    </source>
</evidence>
<evidence type="ECO:0000256" key="1">
    <source>
        <dbReference type="ARBA" id="ARBA00022737"/>
    </source>
</evidence>